<dbReference type="RefSeq" id="WP_015773394.1">
    <property type="nucleotide sequence ID" value="NC_013173.1"/>
</dbReference>
<dbReference type="Gene3D" id="3.30.565.10">
    <property type="entry name" value="Histidine kinase-like ATPase, C-terminal domain"/>
    <property type="match status" value="1"/>
</dbReference>
<reference evidence="9 10" key="1">
    <citation type="journal article" date="2009" name="Stand. Genomic Sci.">
        <title>Complete genome sequence of Desulfomicrobium baculatum type strain (X).</title>
        <authorList>
            <person name="Copeland A."/>
            <person name="Spring S."/>
            <person name="Goker M."/>
            <person name="Schneider S."/>
            <person name="Lapidus A."/>
            <person name="Del Rio T.G."/>
            <person name="Tice H."/>
            <person name="Cheng J.F."/>
            <person name="Chen F."/>
            <person name="Nolan M."/>
            <person name="Bruce D."/>
            <person name="Goodwin L."/>
            <person name="Pitluck S."/>
            <person name="Ivanova N."/>
            <person name="Mavrommatis K."/>
            <person name="Ovchinnikova G."/>
            <person name="Pati A."/>
            <person name="Chen A."/>
            <person name="Palaniappan K."/>
            <person name="Land M."/>
            <person name="Hauser L."/>
            <person name="Chang Y.J."/>
            <person name="Jeffries C.C."/>
            <person name="Meincke L."/>
            <person name="Sims D."/>
            <person name="Brettin T."/>
            <person name="Detter J.C."/>
            <person name="Han C."/>
            <person name="Chain P."/>
            <person name="Bristow J."/>
            <person name="Eisen J.A."/>
            <person name="Markowitz V."/>
            <person name="Hugenholtz P."/>
            <person name="Kyrpides N.C."/>
            <person name="Klenk H.P."/>
            <person name="Lucas S."/>
        </authorList>
    </citation>
    <scope>NUCLEOTIDE SEQUENCE [LARGE SCALE GENOMIC DNA]</scope>
    <source>
        <strain evidence="10">DSM 4028 / VKM B-1378 / X</strain>
    </source>
</reference>
<dbReference type="CDD" id="cd00130">
    <property type="entry name" value="PAS"/>
    <property type="match status" value="1"/>
</dbReference>
<dbReference type="STRING" id="525897.Dbac_1193"/>
<evidence type="ECO:0000256" key="3">
    <source>
        <dbReference type="ARBA" id="ARBA00022553"/>
    </source>
</evidence>
<dbReference type="SUPFAM" id="SSF47384">
    <property type="entry name" value="Homodimeric domain of signal transducing histidine kinase"/>
    <property type="match status" value="1"/>
</dbReference>
<feature type="domain" description="Histidine kinase" evidence="6">
    <location>
        <begin position="161"/>
        <end position="379"/>
    </location>
</feature>
<dbReference type="PROSITE" id="PS50113">
    <property type="entry name" value="PAC"/>
    <property type="match status" value="1"/>
</dbReference>
<evidence type="ECO:0000259" key="6">
    <source>
        <dbReference type="PROSITE" id="PS50109"/>
    </source>
</evidence>
<dbReference type="InterPro" id="IPR003661">
    <property type="entry name" value="HisK_dim/P_dom"/>
</dbReference>
<accession>C7LRF1</accession>
<evidence type="ECO:0000256" key="5">
    <source>
        <dbReference type="ARBA" id="ARBA00022777"/>
    </source>
</evidence>
<dbReference type="Pfam" id="PF00512">
    <property type="entry name" value="HisKA"/>
    <property type="match status" value="1"/>
</dbReference>
<evidence type="ECO:0000259" key="7">
    <source>
        <dbReference type="PROSITE" id="PS50112"/>
    </source>
</evidence>
<evidence type="ECO:0000313" key="9">
    <source>
        <dbReference type="EMBL" id="ACU89297.1"/>
    </source>
</evidence>
<protein>
    <recommendedName>
        <fullName evidence="2">histidine kinase</fullName>
        <ecNumber evidence="2">2.7.13.3</ecNumber>
    </recommendedName>
</protein>
<dbReference type="Pfam" id="PF13426">
    <property type="entry name" value="PAS_9"/>
    <property type="match status" value="1"/>
</dbReference>
<feature type="domain" description="PAS" evidence="7">
    <location>
        <begin position="22"/>
        <end position="86"/>
    </location>
</feature>
<dbReference type="SUPFAM" id="SSF55874">
    <property type="entry name" value="ATPase domain of HSP90 chaperone/DNA topoisomerase II/histidine kinase"/>
    <property type="match status" value="1"/>
</dbReference>
<dbReference type="AlphaFoldDB" id="C7LRF1"/>
<dbReference type="InterPro" id="IPR036097">
    <property type="entry name" value="HisK_dim/P_sf"/>
</dbReference>
<dbReference type="SMART" id="SM00091">
    <property type="entry name" value="PAS"/>
    <property type="match status" value="1"/>
</dbReference>
<dbReference type="PANTHER" id="PTHR43304:SF1">
    <property type="entry name" value="PAC DOMAIN-CONTAINING PROTEIN"/>
    <property type="match status" value="1"/>
</dbReference>
<dbReference type="PANTHER" id="PTHR43304">
    <property type="entry name" value="PHYTOCHROME-LIKE PROTEIN CPH1"/>
    <property type="match status" value="1"/>
</dbReference>
<dbReference type="SUPFAM" id="SSF55785">
    <property type="entry name" value="PYP-like sensor domain (PAS domain)"/>
    <property type="match status" value="1"/>
</dbReference>
<dbReference type="SMART" id="SM00388">
    <property type="entry name" value="HisKA"/>
    <property type="match status" value="1"/>
</dbReference>
<dbReference type="InterPro" id="IPR036890">
    <property type="entry name" value="HATPase_C_sf"/>
</dbReference>
<dbReference type="KEGG" id="dba:Dbac_1193"/>
<dbReference type="PRINTS" id="PR00344">
    <property type="entry name" value="BCTRLSENSOR"/>
</dbReference>
<dbReference type="PROSITE" id="PS50109">
    <property type="entry name" value="HIS_KIN"/>
    <property type="match status" value="1"/>
</dbReference>
<dbReference type="SMART" id="SM00086">
    <property type="entry name" value="PAC"/>
    <property type="match status" value="1"/>
</dbReference>
<dbReference type="InterPro" id="IPR004358">
    <property type="entry name" value="Sig_transdc_His_kin-like_C"/>
</dbReference>
<keyword evidence="4" id="KW-0808">Transferase</keyword>
<gene>
    <name evidence="9" type="ordered locus">Dbac_1193</name>
</gene>
<dbReference type="InterPro" id="IPR005467">
    <property type="entry name" value="His_kinase_dom"/>
</dbReference>
<organism evidence="9 10">
    <name type="scientific">Desulfomicrobium baculatum (strain DSM 4028 / VKM B-1378 / X)</name>
    <name type="common">Desulfovibrio baculatus</name>
    <dbReference type="NCBI Taxonomy" id="525897"/>
    <lineage>
        <taxon>Bacteria</taxon>
        <taxon>Pseudomonadati</taxon>
        <taxon>Thermodesulfobacteriota</taxon>
        <taxon>Desulfovibrionia</taxon>
        <taxon>Desulfovibrionales</taxon>
        <taxon>Desulfomicrobiaceae</taxon>
        <taxon>Desulfomicrobium</taxon>
    </lineage>
</organism>
<dbReference type="InterPro" id="IPR003594">
    <property type="entry name" value="HATPase_dom"/>
</dbReference>
<dbReference type="Gene3D" id="3.30.450.20">
    <property type="entry name" value="PAS domain"/>
    <property type="match status" value="1"/>
</dbReference>
<dbReference type="eggNOG" id="COG2205">
    <property type="taxonomic scope" value="Bacteria"/>
</dbReference>
<evidence type="ECO:0000259" key="8">
    <source>
        <dbReference type="PROSITE" id="PS50113"/>
    </source>
</evidence>
<dbReference type="Pfam" id="PF02518">
    <property type="entry name" value="HATPase_c"/>
    <property type="match status" value="1"/>
</dbReference>
<dbReference type="HOGENOM" id="CLU_000445_89_2_7"/>
<evidence type="ECO:0000256" key="2">
    <source>
        <dbReference type="ARBA" id="ARBA00012438"/>
    </source>
</evidence>
<keyword evidence="3" id="KW-0597">Phosphoprotein</keyword>
<dbReference type="InterPro" id="IPR035965">
    <property type="entry name" value="PAS-like_dom_sf"/>
</dbReference>
<dbReference type="InterPro" id="IPR052162">
    <property type="entry name" value="Sensor_kinase/Photoreceptor"/>
</dbReference>
<evidence type="ECO:0000256" key="4">
    <source>
        <dbReference type="ARBA" id="ARBA00022679"/>
    </source>
</evidence>
<sequence>MVEKIISTRRNFGRIPSFDYFELIENAPIGFYASTVDGKILSVNYAFMKILGYNLDDELKKSISTFSDQFYINTEDKNIIQKIIEKDDSVNNYECSFLRKDGMVAWVSISARAVRDISENIILILAFVTDISDRKTTEMEIKRTSDQLRQVLVEKDKFFSIIAHDLRSPISGLLSLTKLLSENHVNFSVDEIQKIYESMYSSVQRLFALLENLLEWASMQRGMATFKPRELELDNLINRALILLRSTIDQKKISMKCMVPFGLKVFADEQMINSVLRNLFSNAFKFCNIGGSVTISATQDCGDVTISVEDDGVGMDQMTKSKIFSIDFKTSQSGTKGEKGSGLGLILCKEFMEKHGGRIWVESQLNSGCKISIFFPREDKEIRDVIQ</sequence>
<feature type="domain" description="PAC" evidence="8">
    <location>
        <begin position="91"/>
        <end position="143"/>
    </location>
</feature>
<proteinExistence type="predicted"/>
<comment type="catalytic activity">
    <reaction evidence="1">
        <text>ATP + protein L-histidine = ADP + protein N-phospho-L-histidine.</text>
        <dbReference type="EC" id="2.7.13.3"/>
    </reaction>
</comment>
<dbReference type="CDD" id="cd00075">
    <property type="entry name" value="HATPase"/>
    <property type="match status" value="1"/>
</dbReference>
<name>C7LRF1_DESBD</name>
<keyword evidence="5 9" id="KW-0418">Kinase</keyword>
<dbReference type="InterPro" id="IPR001610">
    <property type="entry name" value="PAC"/>
</dbReference>
<dbReference type="NCBIfam" id="TIGR00229">
    <property type="entry name" value="sensory_box"/>
    <property type="match status" value="1"/>
</dbReference>
<dbReference type="SMART" id="SM00387">
    <property type="entry name" value="HATPase_c"/>
    <property type="match status" value="1"/>
</dbReference>
<dbReference type="Gene3D" id="1.10.287.130">
    <property type="match status" value="1"/>
</dbReference>
<dbReference type="Proteomes" id="UP000002216">
    <property type="component" value="Chromosome"/>
</dbReference>
<dbReference type="InterPro" id="IPR000014">
    <property type="entry name" value="PAS"/>
</dbReference>
<dbReference type="PROSITE" id="PS50112">
    <property type="entry name" value="PAS"/>
    <property type="match status" value="1"/>
</dbReference>
<dbReference type="InterPro" id="IPR000700">
    <property type="entry name" value="PAS-assoc_C"/>
</dbReference>
<evidence type="ECO:0000256" key="1">
    <source>
        <dbReference type="ARBA" id="ARBA00000085"/>
    </source>
</evidence>
<evidence type="ECO:0000313" key="10">
    <source>
        <dbReference type="Proteomes" id="UP000002216"/>
    </source>
</evidence>
<dbReference type="EC" id="2.7.13.3" evidence="2"/>
<dbReference type="EMBL" id="CP001629">
    <property type="protein sequence ID" value="ACU89297.1"/>
    <property type="molecule type" value="Genomic_DNA"/>
</dbReference>
<keyword evidence="10" id="KW-1185">Reference proteome</keyword>
<dbReference type="CDD" id="cd00082">
    <property type="entry name" value="HisKA"/>
    <property type="match status" value="1"/>
</dbReference>
<dbReference type="GO" id="GO:0000155">
    <property type="term" value="F:phosphorelay sensor kinase activity"/>
    <property type="evidence" value="ECO:0007669"/>
    <property type="project" value="InterPro"/>
</dbReference>